<evidence type="ECO:0000313" key="3">
    <source>
        <dbReference type="RefSeq" id="XP_022253313.1"/>
    </source>
</evidence>
<keyword evidence="2" id="KW-1185">Reference proteome</keyword>
<organism evidence="2 3">
    <name type="scientific">Limulus polyphemus</name>
    <name type="common">Atlantic horseshoe crab</name>
    <dbReference type="NCBI Taxonomy" id="6850"/>
    <lineage>
        <taxon>Eukaryota</taxon>
        <taxon>Metazoa</taxon>
        <taxon>Ecdysozoa</taxon>
        <taxon>Arthropoda</taxon>
        <taxon>Chelicerata</taxon>
        <taxon>Merostomata</taxon>
        <taxon>Xiphosura</taxon>
        <taxon>Limulidae</taxon>
        <taxon>Limulus</taxon>
    </lineage>
</organism>
<accession>A0ABM1TBQ7</accession>
<dbReference type="GeneID" id="106469168"/>
<proteinExistence type="predicted"/>
<name>A0ABM1TBQ7_LIMPO</name>
<feature type="compositionally biased region" description="Polar residues" evidence="1">
    <location>
        <begin position="9"/>
        <end position="35"/>
    </location>
</feature>
<gene>
    <name evidence="3" type="primary">LOC106469168</name>
</gene>
<reference evidence="3" key="1">
    <citation type="submission" date="2025-08" db="UniProtKB">
        <authorList>
            <consortium name="RefSeq"/>
        </authorList>
    </citation>
    <scope>IDENTIFICATION</scope>
    <source>
        <tissue evidence="3">Muscle</tissue>
    </source>
</reference>
<evidence type="ECO:0000256" key="1">
    <source>
        <dbReference type="SAM" id="MobiDB-lite"/>
    </source>
</evidence>
<sequence>MGPGENGPKTKSFSDTSEGITESPRQLSGTSSSETHIARDFYRNTNISTNRSSEAYCVTGTELKGHQYSGVRKPSPSMIAGRLTLRTPPSGGRMGHIPGSPVYHGNSKTTVNQRIPEEPCSSQTSTPTLMQISPCQSSYRNQGSLSSSQLMCQQQLLTGSAHSLKSGQTEGNQIRLPFDFKSRNLIRKAKVSPYSPQNSL</sequence>
<feature type="region of interest" description="Disordered" evidence="1">
    <location>
        <begin position="1"/>
        <end position="37"/>
    </location>
</feature>
<protein>
    <submittedName>
        <fullName evidence="3">Uncharacterized protein LOC106469168 isoform X1</fullName>
    </submittedName>
</protein>
<evidence type="ECO:0000313" key="2">
    <source>
        <dbReference type="Proteomes" id="UP000694941"/>
    </source>
</evidence>
<dbReference type="Proteomes" id="UP000694941">
    <property type="component" value="Unplaced"/>
</dbReference>
<dbReference type="RefSeq" id="XP_022253313.1">
    <property type="nucleotide sequence ID" value="XM_022397605.1"/>
</dbReference>